<evidence type="ECO:0000259" key="4">
    <source>
        <dbReference type="Pfam" id="PF13193"/>
    </source>
</evidence>
<dbReference type="RefSeq" id="WP_184585051.1">
    <property type="nucleotide sequence ID" value="NZ_JACHJT010000002.1"/>
</dbReference>
<comment type="caution">
    <text evidence="5">The sequence shown here is derived from an EMBL/GenBank/DDBJ whole genome shotgun (WGS) entry which is preliminary data.</text>
</comment>
<dbReference type="InterPro" id="IPR000873">
    <property type="entry name" value="AMP-dep_synth/lig_dom"/>
</dbReference>
<evidence type="ECO:0000256" key="2">
    <source>
        <dbReference type="ARBA" id="ARBA00022598"/>
    </source>
</evidence>
<evidence type="ECO:0000259" key="3">
    <source>
        <dbReference type="Pfam" id="PF00501"/>
    </source>
</evidence>
<dbReference type="Proteomes" id="UP000523007">
    <property type="component" value="Unassembled WGS sequence"/>
</dbReference>
<protein>
    <submittedName>
        <fullName evidence="5">Cyclohexanecarboxylate-CoA ligase</fullName>
        <ecNumber evidence="5">6.2.1.-</ecNumber>
    </submittedName>
</protein>
<sequence>MPPPKLVLSDTLVHNPAPGQELPLTDAAVEEYRASGLWSGRTLRSLLTDAAARAPEAPALVGHRSGQPGRERLNYREFDERVRVAADALSRLGVREGDAVAVMLPNRVEFPILIFAIAELGAVYVGLPVAYGRREMTAILRRSQARVLVTVPSWRGNSPLSLARELRPELPGLRTIAVVEDTRAAELAEGEVRWADLPGSARHDRPEPSASRLCHLGFTSGTTGEPKGVMNNHEALIAVLERFVEHMGAATFGEPIVQLVASPIGHHSGFLWGILMTVELGGTAVLVDRWDPAEGSNLIREEGVTAMVNAPTFLMDLLETDLAGDPGCPLRTVVLAGAPVPRALPETAGASLGAFVCPAWGMTEYGIAISCAPHLPEQALRTDGVPVPAAQVAVVADDGTELPPGEEGDLLVRGPGLFLGYYGHPDETRKVFTADGWFHTGDRAVRGTDGTVALRGRSKDIIIRGGENIPVAEVENLVHAHPDIVNAAVVGYPDERLGERAAAVVVLREGSRMELAQLCDYLLKQGLSKHHLPERLEIRDELPMTMSGKLRKAELRKQLAAAGGDAE</sequence>
<dbReference type="GO" id="GO:0016878">
    <property type="term" value="F:acid-thiol ligase activity"/>
    <property type="evidence" value="ECO:0007669"/>
    <property type="project" value="UniProtKB-ARBA"/>
</dbReference>
<dbReference type="InterPro" id="IPR050237">
    <property type="entry name" value="ATP-dep_AMP-bd_enzyme"/>
</dbReference>
<evidence type="ECO:0000313" key="6">
    <source>
        <dbReference type="Proteomes" id="UP000523007"/>
    </source>
</evidence>
<proteinExistence type="inferred from homology"/>
<dbReference type="Pfam" id="PF13193">
    <property type="entry name" value="AMP-binding_C"/>
    <property type="match status" value="1"/>
</dbReference>
<dbReference type="FunFam" id="3.30.300.30:FF:000008">
    <property type="entry name" value="2,3-dihydroxybenzoate-AMP ligase"/>
    <property type="match status" value="1"/>
</dbReference>
<dbReference type="Pfam" id="PF00501">
    <property type="entry name" value="AMP-binding"/>
    <property type="match status" value="1"/>
</dbReference>
<dbReference type="Gene3D" id="3.30.300.30">
    <property type="match status" value="1"/>
</dbReference>
<keyword evidence="2 5" id="KW-0436">Ligase</keyword>
<name>A0A7W7RP40_9ACTN</name>
<dbReference type="AlphaFoldDB" id="A0A7W7RP40"/>
<reference evidence="5 6" key="1">
    <citation type="submission" date="2020-08" db="EMBL/GenBank/DDBJ databases">
        <title>Sequencing the genomes of 1000 actinobacteria strains.</title>
        <authorList>
            <person name="Klenk H.-P."/>
        </authorList>
    </citation>
    <scope>NUCLEOTIDE SEQUENCE [LARGE SCALE GENOMIC DNA]</scope>
    <source>
        <strain evidence="5 6">DSM 102030</strain>
    </source>
</reference>
<gene>
    <name evidence="5" type="ORF">F4561_006196</name>
</gene>
<evidence type="ECO:0000313" key="5">
    <source>
        <dbReference type="EMBL" id="MBB4935302.1"/>
    </source>
</evidence>
<organism evidence="5 6">
    <name type="scientific">Lipingzhangella halophila</name>
    <dbReference type="NCBI Taxonomy" id="1783352"/>
    <lineage>
        <taxon>Bacteria</taxon>
        <taxon>Bacillati</taxon>
        <taxon>Actinomycetota</taxon>
        <taxon>Actinomycetes</taxon>
        <taxon>Streptosporangiales</taxon>
        <taxon>Nocardiopsidaceae</taxon>
        <taxon>Lipingzhangella</taxon>
    </lineage>
</organism>
<dbReference type="InterPro" id="IPR045851">
    <property type="entry name" value="AMP-bd_C_sf"/>
</dbReference>
<dbReference type="EMBL" id="JACHJT010000002">
    <property type="protein sequence ID" value="MBB4935302.1"/>
    <property type="molecule type" value="Genomic_DNA"/>
</dbReference>
<dbReference type="InterPro" id="IPR020845">
    <property type="entry name" value="AMP-binding_CS"/>
</dbReference>
<dbReference type="EC" id="6.2.1.-" evidence="5"/>
<feature type="domain" description="AMP-dependent synthetase/ligase" evidence="3">
    <location>
        <begin position="48"/>
        <end position="422"/>
    </location>
</feature>
<feature type="domain" description="AMP-binding enzyme C-terminal" evidence="4">
    <location>
        <begin position="473"/>
        <end position="549"/>
    </location>
</feature>
<dbReference type="PROSITE" id="PS00455">
    <property type="entry name" value="AMP_BINDING"/>
    <property type="match status" value="1"/>
</dbReference>
<dbReference type="SUPFAM" id="SSF56801">
    <property type="entry name" value="Acetyl-CoA synthetase-like"/>
    <property type="match status" value="1"/>
</dbReference>
<dbReference type="Gene3D" id="3.40.50.12780">
    <property type="entry name" value="N-terminal domain of ligase-like"/>
    <property type="match status" value="1"/>
</dbReference>
<keyword evidence="6" id="KW-1185">Reference proteome</keyword>
<dbReference type="PANTHER" id="PTHR43767:SF1">
    <property type="entry name" value="NONRIBOSOMAL PEPTIDE SYNTHASE PES1 (EUROFUNG)-RELATED"/>
    <property type="match status" value="1"/>
</dbReference>
<dbReference type="InterPro" id="IPR042099">
    <property type="entry name" value="ANL_N_sf"/>
</dbReference>
<comment type="similarity">
    <text evidence="1">Belongs to the ATP-dependent AMP-binding enzyme family.</text>
</comment>
<evidence type="ECO:0000256" key="1">
    <source>
        <dbReference type="ARBA" id="ARBA00006432"/>
    </source>
</evidence>
<dbReference type="PANTHER" id="PTHR43767">
    <property type="entry name" value="LONG-CHAIN-FATTY-ACID--COA LIGASE"/>
    <property type="match status" value="1"/>
</dbReference>
<accession>A0A7W7RP40</accession>
<dbReference type="InterPro" id="IPR025110">
    <property type="entry name" value="AMP-bd_C"/>
</dbReference>